<name>A0AC60QRA8_IXOPE</name>
<organism evidence="1 2">
    <name type="scientific">Ixodes persulcatus</name>
    <name type="common">Taiga tick</name>
    <dbReference type="NCBI Taxonomy" id="34615"/>
    <lineage>
        <taxon>Eukaryota</taxon>
        <taxon>Metazoa</taxon>
        <taxon>Ecdysozoa</taxon>
        <taxon>Arthropoda</taxon>
        <taxon>Chelicerata</taxon>
        <taxon>Arachnida</taxon>
        <taxon>Acari</taxon>
        <taxon>Parasitiformes</taxon>
        <taxon>Ixodida</taxon>
        <taxon>Ixodoidea</taxon>
        <taxon>Ixodidae</taxon>
        <taxon>Ixodinae</taxon>
        <taxon>Ixodes</taxon>
    </lineage>
</organism>
<gene>
    <name evidence="1" type="ORF">HPB47_016348</name>
</gene>
<reference evidence="1 2" key="1">
    <citation type="journal article" date="2020" name="Cell">
        <title>Large-Scale Comparative Analyses of Tick Genomes Elucidate Their Genetic Diversity and Vector Capacities.</title>
        <authorList>
            <consortium name="Tick Genome and Microbiome Consortium (TIGMIC)"/>
            <person name="Jia N."/>
            <person name="Wang J."/>
            <person name="Shi W."/>
            <person name="Du L."/>
            <person name="Sun Y."/>
            <person name="Zhan W."/>
            <person name="Jiang J.F."/>
            <person name="Wang Q."/>
            <person name="Zhang B."/>
            <person name="Ji P."/>
            <person name="Bell-Sakyi L."/>
            <person name="Cui X.M."/>
            <person name="Yuan T.T."/>
            <person name="Jiang B.G."/>
            <person name="Yang W.F."/>
            <person name="Lam T.T."/>
            <person name="Chang Q.C."/>
            <person name="Ding S.J."/>
            <person name="Wang X.J."/>
            <person name="Zhu J.G."/>
            <person name="Ruan X.D."/>
            <person name="Zhao L."/>
            <person name="Wei J.T."/>
            <person name="Ye R.Z."/>
            <person name="Que T.C."/>
            <person name="Du C.H."/>
            <person name="Zhou Y.H."/>
            <person name="Cheng J.X."/>
            <person name="Dai P.F."/>
            <person name="Guo W.B."/>
            <person name="Han X.H."/>
            <person name="Huang E.J."/>
            <person name="Li L.F."/>
            <person name="Wei W."/>
            <person name="Gao Y.C."/>
            <person name="Liu J.Z."/>
            <person name="Shao H.Z."/>
            <person name="Wang X."/>
            <person name="Wang C.C."/>
            <person name="Yang T.C."/>
            <person name="Huo Q.B."/>
            <person name="Li W."/>
            <person name="Chen H.Y."/>
            <person name="Chen S.E."/>
            <person name="Zhou L.G."/>
            <person name="Ni X.B."/>
            <person name="Tian J.H."/>
            <person name="Sheng Y."/>
            <person name="Liu T."/>
            <person name="Pan Y.S."/>
            <person name="Xia L.Y."/>
            <person name="Li J."/>
            <person name="Zhao F."/>
            <person name="Cao W.C."/>
        </authorList>
    </citation>
    <scope>NUCLEOTIDE SEQUENCE [LARGE SCALE GENOMIC DNA]</scope>
    <source>
        <strain evidence="1">Iper-2018</strain>
    </source>
</reference>
<protein>
    <submittedName>
        <fullName evidence="1">Uncharacterized protein</fullName>
    </submittedName>
</protein>
<sequence>MASSPKPTATMLQPEFYVSAHGIQLGQNIRALELLPRTSPGEAHQERQFLDLGCGTGDFTRDHLLPRCSPCRRIVAADVSLEMIEFARKHFPHPKICYDLLDISASDVTDFVQKHGQFDRVFSFFCLHWMKDQKTALKNVAALTKPGGDCLLLFNAYTHTTRLRRKLARMDRWKKYAEECEKSVPPTVDLVGKGKEALVSYVKGLLRTADLTPIICDVWPLPSEDNTLDKMIVGERDVTAAERRVKREDVAPCL</sequence>
<dbReference type="Proteomes" id="UP000805193">
    <property type="component" value="Unassembled WGS sequence"/>
</dbReference>
<comment type="caution">
    <text evidence="1">The sequence shown here is derived from an EMBL/GenBank/DDBJ whole genome shotgun (WGS) entry which is preliminary data.</text>
</comment>
<proteinExistence type="predicted"/>
<dbReference type="EMBL" id="JABSTQ010005059">
    <property type="protein sequence ID" value="KAG0440282.1"/>
    <property type="molecule type" value="Genomic_DNA"/>
</dbReference>
<evidence type="ECO:0000313" key="1">
    <source>
        <dbReference type="EMBL" id="KAG0440282.1"/>
    </source>
</evidence>
<keyword evidence="2" id="KW-1185">Reference proteome</keyword>
<evidence type="ECO:0000313" key="2">
    <source>
        <dbReference type="Proteomes" id="UP000805193"/>
    </source>
</evidence>
<accession>A0AC60QRA8</accession>